<keyword evidence="2" id="KW-1133">Transmembrane helix</keyword>
<dbReference type="RefSeq" id="WP_205105942.1">
    <property type="nucleotide sequence ID" value="NZ_JACJJG010000146.1"/>
</dbReference>
<feature type="region of interest" description="Disordered" evidence="1">
    <location>
        <begin position="72"/>
        <end position="93"/>
    </location>
</feature>
<feature type="transmembrane region" description="Helical" evidence="2">
    <location>
        <begin position="12"/>
        <end position="30"/>
    </location>
</feature>
<keyword evidence="2" id="KW-0812">Transmembrane</keyword>
<protein>
    <submittedName>
        <fullName evidence="3">DUF3098 domain-containing protein</fullName>
    </submittedName>
</protein>
<gene>
    <name evidence="3" type="ORF">H6A34_13475</name>
</gene>
<feature type="transmembrane region" description="Helical" evidence="2">
    <location>
        <begin position="50"/>
        <end position="69"/>
    </location>
</feature>
<dbReference type="Pfam" id="PF11297">
    <property type="entry name" value="DUF3098"/>
    <property type="match status" value="1"/>
</dbReference>
<keyword evidence="2" id="KW-0472">Membrane</keyword>
<organism evidence="3 4">
    <name type="scientific">Marseilla massiliensis</name>
    <dbReference type="NCBI Taxonomy" id="1841864"/>
    <lineage>
        <taxon>Bacteria</taxon>
        <taxon>Pseudomonadati</taxon>
        <taxon>Bacteroidota</taxon>
        <taxon>Bacteroidia</taxon>
        <taxon>Bacteroidales</taxon>
        <taxon>Prevotellaceae</taxon>
        <taxon>Marseilla</taxon>
    </lineage>
</organism>
<evidence type="ECO:0000256" key="2">
    <source>
        <dbReference type="SAM" id="Phobius"/>
    </source>
</evidence>
<sequence>MDRKNFAFDRKNFILLAIGMVIVIIGFIMMSGGGTDDNSFNPEIFSTMRIKVAPVVCFIGFVSMIYAIMRKPKDDEGNGNGKYDNIINDNKNA</sequence>
<evidence type="ECO:0000313" key="4">
    <source>
        <dbReference type="Proteomes" id="UP000706891"/>
    </source>
</evidence>
<proteinExistence type="predicted"/>
<keyword evidence="4" id="KW-1185">Reference proteome</keyword>
<dbReference type="Proteomes" id="UP000706891">
    <property type="component" value="Unassembled WGS sequence"/>
</dbReference>
<comment type="caution">
    <text evidence="3">The sequence shown here is derived from an EMBL/GenBank/DDBJ whole genome shotgun (WGS) entry which is preliminary data.</text>
</comment>
<name>A0A938WUX7_9BACT</name>
<reference evidence="3" key="1">
    <citation type="submission" date="2020-08" db="EMBL/GenBank/DDBJ databases">
        <authorList>
            <person name="Cejkova D."/>
            <person name="Kubasova T."/>
            <person name="Jahodarova E."/>
            <person name="Rychlik I."/>
        </authorList>
    </citation>
    <scope>NUCLEOTIDE SEQUENCE</scope>
    <source>
        <strain evidence="3">An824</strain>
    </source>
</reference>
<accession>A0A938WUX7</accession>
<reference evidence="3" key="2">
    <citation type="journal article" date="2021" name="Sci. Rep.">
        <title>The distribution of antibiotic resistance genes in chicken gut microbiota commensals.</title>
        <authorList>
            <person name="Juricova H."/>
            <person name="Matiasovicova J."/>
            <person name="Kubasova T."/>
            <person name="Cejkova D."/>
            <person name="Rychlik I."/>
        </authorList>
    </citation>
    <scope>NUCLEOTIDE SEQUENCE</scope>
    <source>
        <strain evidence="3">An824</strain>
    </source>
</reference>
<dbReference type="EMBL" id="JACJJG010000146">
    <property type="protein sequence ID" value="MBM6674873.1"/>
    <property type="molecule type" value="Genomic_DNA"/>
</dbReference>
<evidence type="ECO:0000313" key="3">
    <source>
        <dbReference type="EMBL" id="MBM6674873.1"/>
    </source>
</evidence>
<dbReference type="AlphaFoldDB" id="A0A938WUX7"/>
<dbReference type="InterPro" id="IPR021448">
    <property type="entry name" value="DUF3098"/>
</dbReference>
<evidence type="ECO:0000256" key="1">
    <source>
        <dbReference type="SAM" id="MobiDB-lite"/>
    </source>
</evidence>